<keyword evidence="12" id="KW-0479">Metal-binding</keyword>
<dbReference type="SUPFAM" id="SSF141734">
    <property type="entry name" value="HisI-like"/>
    <property type="match status" value="1"/>
</dbReference>
<dbReference type="Proteomes" id="UP000014417">
    <property type="component" value="Unassembled WGS sequence"/>
</dbReference>
<feature type="binding site" evidence="12">
    <location>
        <position position="81"/>
    </location>
    <ligand>
        <name>Zn(2+)</name>
        <dbReference type="ChEBI" id="CHEBI:29105"/>
        <note>ligand shared between dimeric partners</note>
    </ligand>
</feature>
<comment type="cofactor">
    <cofactor evidence="12">
        <name>Mg(2+)</name>
        <dbReference type="ChEBI" id="CHEBI:18420"/>
    </cofactor>
    <text evidence="12">Binds 1 Mg(2+) ion per subunit.</text>
</comment>
<evidence type="ECO:0000256" key="5">
    <source>
        <dbReference type="ARBA" id="ARBA00007731"/>
    </source>
</evidence>
<feature type="binding site" evidence="12">
    <location>
        <position position="84"/>
    </location>
    <ligand>
        <name>Mg(2+)</name>
        <dbReference type="ChEBI" id="CHEBI:18420"/>
    </ligand>
</feature>
<keyword evidence="9 12" id="KW-0378">Hydrolase</keyword>
<evidence type="ECO:0000256" key="4">
    <source>
        <dbReference type="ARBA" id="ARBA00005204"/>
    </source>
</evidence>
<comment type="similarity">
    <text evidence="5">In the C-terminal section; belongs to the PRA-PH family.</text>
</comment>
<dbReference type="PANTHER" id="PTHR42945">
    <property type="entry name" value="HISTIDINE BIOSYNTHESIS BIFUNCTIONAL PROTEIN"/>
    <property type="match status" value="1"/>
</dbReference>
<comment type="pathway">
    <text evidence="4">Amino-acid biosynthesis; L-histidine biosynthesis; L-histidine from 5-phospho-alpha-D-ribose 1-diphosphate: step 2/9.</text>
</comment>
<reference evidence="14 15" key="1">
    <citation type="submission" date="2013-04" db="EMBL/GenBank/DDBJ databases">
        <title>The Genome Sequence of Propionimicrobium lymphophilum ACS-093-V-SCH5.</title>
        <authorList>
            <consortium name="The Broad Institute Genomics Platform"/>
            <person name="Earl A."/>
            <person name="Ward D."/>
            <person name="Feldgarden M."/>
            <person name="Gevers D."/>
            <person name="Saerens B."/>
            <person name="Vaneechoutte M."/>
            <person name="Walker B."/>
            <person name="Young S."/>
            <person name="Zeng Q."/>
            <person name="Gargeya S."/>
            <person name="Fitzgerald M."/>
            <person name="Haas B."/>
            <person name="Abouelleil A."/>
            <person name="Allen A.W."/>
            <person name="Alvarado L."/>
            <person name="Arachchi H.M."/>
            <person name="Berlin A.M."/>
            <person name="Chapman S.B."/>
            <person name="Gainer-Dewar J."/>
            <person name="Goldberg J."/>
            <person name="Griggs A."/>
            <person name="Gujja S."/>
            <person name="Hansen M."/>
            <person name="Howarth C."/>
            <person name="Imamovic A."/>
            <person name="Ireland A."/>
            <person name="Larimer J."/>
            <person name="McCowan C."/>
            <person name="Murphy C."/>
            <person name="Pearson M."/>
            <person name="Poon T.W."/>
            <person name="Priest M."/>
            <person name="Roberts A."/>
            <person name="Saif S."/>
            <person name="Shea T."/>
            <person name="Sisk P."/>
            <person name="Sykes S."/>
            <person name="Wortman J."/>
            <person name="Nusbaum C."/>
            <person name="Birren B."/>
        </authorList>
    </citation>
    <scope>NUCLEOTIDE SEQUENCE [LARGE SCALE GENOMIC DNA]</scope>
    <source>
        <strain evidence="14 15">ACS-093-V-SCH5</strain>
    </source>
</reference>
<comment type="caution">
    <text evidence="14">The sequence shown here is derived from an EMBL/GenBank/DDBJ whole genome shotgun (WGS) entry which is preliminary data.</text>
</comment>
<dbReference type="GO" id="GO:0000105">
    <property type="term" value="P:L-histidine biosynthetic process"/>
    <property type="evidence" value="ECO:0007669"/>
    <property type="project" value="UniProtKB-UniRule"/>
</dbReference>
<comment type="catalytic activity">
    <reaction evidence="1 12">
        <text>1-(5-phospho-beta-D-ribosyl)-5'-AMP + H2O = 1-(5-phospho-beta-D-ribosyl)-5-[(5-phospho-beta-D-ribosylamino)methylideneamino]imidazole-4-carboxamide</text>
        <dbReference type="Rhea" id="RHEA:20049"/>
        <dbReference type="ChEBI" id="CHEBI:15377"/>
        <dbReference type="ChEBI" id="CHEBI:58435"/>
        <dbReference type="ChEBI" id="CHEBI:59457"/>
        <dbReference type="EC" id="3.5.4.19"/>
    </reaction>
</comment>
<keyword evidence="12" id="KW-0862">Zinc</keyword>
<dbReference type="GO" id="GO:0004635">
    <property type="term" value="F:phosphoribosyl-AMP cyclohydrolase activity"/>
    <property type="evidence" value="ECO:0007669"/>
    <property type="project" value="UniProtKB-UniRule"/>
</dbReference>
<dbReference type="GO" id="GO:0008270">
    <property type="term" value="F:zinc ion binding"/>
    <property type="evidence" value="ECO:0007669"/>
    <property type="project" value="UniProtKB-UniRule"/>
</dbReference>
<dbReference type="EC" id="3.5.4.19" evidence="12"/>
<keyword evidence="8 12" id="KW-0028">Amino-acid biosynthesis</keyword>
<dbReference type="GO" id="GO:0005737">
    <property type="term" value="C:cytoplasm"/>
    <property type="evidence" value="ECO:0007669"/>
    <property type="project" value="UniProtKB-SubCell"/>
</dbReference>
<evidence type="ECO:0000256" key="8">
    <source>
        <dbReference type="ARBA" id="ARBA00022605"/>
    </source>
</evidence>
<evidence type="ECO:0000313" key="15">
    <source>
        <dbReference type="Proteomes" id="UP000014417"/>
    </source>
</evidence>
<dbReference type="AlphaFoldDB" id="S2W380"/>
<comment type="subunit">
    <text evidence="12">Homodimer.</text>
</comment>
<evidence type="ECO:0000256" key="11">
    <source>
        <dbReference type="ARBA" id="ARBA00023102"/>
    </source>
</evidence>
<evidence type="ECO:0000256" key="3">
    <source>
        <dbReference type="ARBA" id="ARBA00005169"/>
    </source>
</evidence>
<dbReference type="UniPathway" id="UPA00031">
    <property type="reaction ID" value="UER00008"/>
</dbReference>
<evidence type="ECO:0000256" key="10">
    <source>
        <dbReference type="ARBA" id="ARBA00022842"/>
    </source>
</evidence>
<evidence type="ECO:0000256" key="1">
    <source>
        <dbReference type="ARBA" id="ARBA00000024"/>
    </source>
</evidence>
<keyword evidence="10 12" id="KW-0460">Magnesium</keyword>
<evidence type="ECO:0000259" key="13">
    <source>
        <dbReference type="Pfam" id="PF01502"/>
    </source>
</evidence>
<organism evidence="14 15">
    <name type="scientific">Propionimicrobium lymphophilum ACS-093-V-SCH5</name>
    <dbReference type="NCBI Taxonomy" id="883161"/>
    <lineage>
        <taxon>Bacteria</taxon>
        <taxon>Bacillati</taxon>
        <taxon>Actinomycetota</taxon>
        <taxon>Actinomycetes</taxon>
        <taxon>Propionibacteriales</taxon>
        <taxon>Propionibacteriaceae</taxon>
        <taxon>Propionimicrobium</taxon>
    </lineage>
</organism>
<dbReference type="GO" id="GO:0000287">
    <property type="term" value="F:magnesium ion binding"/>
    <property type="evidence" value="ECO:0007669"/>
    <property type="project" value="UniProtKB-UniRule"/>
</dbReference>
<dbReference type="InterPro" id="IPR026660">
    <property type="entry name" value="PRA-CH"/>
</dbReference>
<evidence type="ECO:0000313" key="14">
    <source>
        <dbReference type="EMBL" id="EPD32790.1"/>
    </source>
</evidence>
<comment type="pathway">
    <text evidence="3 12">Amino-acid biosynthesis; L-histidine biosynthesis; L-histidine from 5-phospho-alpha-D-ribose 1-diphosphate: step 3/9.</text>
</comment>
<evidence type="ECO:0000256" key="2">
    <source>
        <dbReference type="ARBA" id="ARBA00001460"/>
    </source>
</evidence>
<feature type="binding site" evidence="12">
    <location>
        <position position="80"/>
    </location>
    <ligand>
        <name>Mg(2+)</name>
        <dbReference type="ChEBI" id="CHEBI:18420"/>
    </ligand>
</feature>
<evidence type="ECO:0000256" key="12">
    <source>
        <dbReference type="HAMAP-Rule" id="MF_01021"/>
    </source>
</evidence>
<dbReference type="Gene3D" id="3.10.20.810">
    <property type="entry name" value="Phosphoribosyl-AMP cyclohydrolase"/>
    <property type="match status" value="1"/>
</dbReference>
<dbReference type="RefSeq" id="WP_016455930.1">
    <property type="nucleotide sequence ID" value="NZ_KE150269.1"/>
</dbReference>
<dbReference type="InterPro" id="IPR038019">
    <property type="entry name" value="PRib_AMP_CycHydrolase_sf"/>
</dbReference>
<dbReference type="HOGENOM" id="CLU_048577_5_1_11"/>
<comment type="subcellular location">
    <subcellularLocation>
        <location evidence="12">Cytoplasm</location>
    </subcellularLocation>
</comment>
<keyword evidence="7 12" id="KW-0963">Cytoplasm</keyword>
<keyword evidence="15" id="KW-1185">Reference proteome</keyword>
<dbReference type="EMBL" id="AGZR01000006">
    <property type="protein sequence ID" value="EPD32790.1"/>
    <property type="molecule type" value="Genomic_DNA"/>
</dbReference>
<comment type="catalytic activity">
    <reaction evidence="2">
        <text>1-(5-phospho-beta-D-ribosyl)-ATP + H2O = 1-(5-phospho-beta-D-ribosyl)-5'-AMP + diphosphate + H(+)</text>
        <dbReference type="Rhea" id="RHEA:22828"/>
        <dbReference type="ChEBI" id="CHEBI:15377"/>
        <dbReference type="ChEBI" id="CHEBI:15378"/>
        <dbReference type="ChEBI" id="CHEBI:33019"/>
        <dbReference type="ChEBI" id="CHEBI:59457"/>
        <dbReference type="ChEBI" id="CHEBI:73183"/>
        <dbReference type="EC" id="3.6.1.31"/>
    </reaction>
</comment>
<comment type="similarity">
    <text evidence="6">In the N-terminal section; belongs to the PRA-CH family.</text>
</comment>
<comment type="similarity">
    <text evidence="12">Belongs to the PRA-CH family.</text>
</comment>
<dbReference type="STRING" id="883161.HMPREF9306_01097"/>
<dbReference type="NCBIfam" id="NF000768">
    <property type="entry name" value="PRK00051.1"/>
    <property type="match status" value="1"/>
</dbReference>
<dbReference type="OrthoDB" id="9795769at2"/>
<sequence length="115" mass="12726">MTLSESVVSRLKFDSHGLIPAVAQDATSGRVLMVAWMNLESLEITLRTRQATYWSRSRQELWRKGATSGHTQKVRSIEIDCDGDTLLLHIDQTGAACHTGALSCFDTGGYLLEEN</sequence>
<accession>S2W380</accession>
<feature type="binding site" evidence="12">
    <location>
        <position position="97"/>
    </location>
    <ligand>
        <name>Zn(2+)</name>
        <dbReference type="ChEBI" id="CHEBI:29105"/>
        <note>ligand shared between dimeric partners</note>
    </ligand>
</feature>
<dbReference type="Pfam" id="PF01502">
    <property type="entry name" value="PRA-CH"/>
    <property type="match status" value="1"/>
</dbReference>
<dbReference type="HAMAP" id="MF_01021">
    <property type="entry name" value="HisI"/>
    <property type="match status" value="1"/>
</dbReference>
<comment type="cofactor">
    <cofactor evidence="12">
        <name>Zn(2+)</name>
        <dbReference type="ChEBI" id="CHEBI:29105"/>
    </cofactor>
    <text evidence="12">Binds 1 zinc ion per subunit.</text>
</comment>
<proteinExistence type="inferred from homology"/>
<feature type="binding site" evidence="12">
    <location>
        <position position="82"/>
    </location>
    <ligand>
        <name>Mg(2+)</name>
        <dbReference type="ChEBI" id="CHEBI:18420"/>
    </ligand>
</feature>
<evidence type="ECO:0000256" key="6">
    <source>
        <dbReference type="ARBA" id="ARBA00008299"/>
    </source>
</evidence>
<dbReference type="GO" id="GO:0004636">
    <property type="term" value="F:phosphoribosyl-ATP diphosphatase activity"/>
    <property type="evidence" value="ECO:0007669"/>
    <property type="project" value="UniProtKB-EC"/>
</dbReference>
<protein>
    <recommendedName>
        <fullName evidence="12">Phosphoribosyl-AMP cyclohydrolase</fullName>
        <shortName evidence="12">PRA-CH</shortName>
        <ecNumber evidence="12">3.5.4.19</ecNumber>
    </recommendedName>
</protein>
<evidence type="ECO:0000256" key="9">
    <source>
        <dbReference type="ARBA" id="ARBA00022801"/>
    </source>
</evidence>
<feature type="domain" description="Phosphoribosyl-AMP cyclohydrolase" evidence="13">
    <location>
        <begin position="33"/>
        <end position="105"/>
    </location>
</feature>
<dbReference type="InterPro" id="IPR002496">
    <property type="entry name" value="PRib_AMP_CycHydrolase_dom"/>
</dbReference>
<keyword evidence="11 12" id="KW-0368">Histidine biosynthesis</keyword>
<evidence type="ECO:0000256" key="7">
    <source>
        <dbReference type="ARBA" id="ARBA00022490"/>
    </source>
</evidence>
<feature type="binding site" evidence="12">
    <location>
        <position position="104"/>
    </location>
    <ligand>
        <name>Zn(2+)</name>
        <dbReference type="ChEBI" id="CHEBI:29105"/>
        <note>ligand shared between dimeric partners</note>
    </ligand>
</feature>
<dbReference type="FunFam" id="3.10.20.810:FF:000001">
    <property type="entry name" value="Histidine biosynthesis bifunctional protein HisIE"/>
    <property type="match status" value="1"/>
</dbReference>
<name>S2W380_9ACTN</name>
<dbReference type="PANTHER" id="PTHR42945:SF1">
    <property type="entry name" value="HISTIDINE BIOSYNTHESIS BIFUNCTIONAL PROTEIN HIS7"/>
    <property type="match status" value="1"/>
</dbReference>
<comment type="function">
    <text evidence="12">Catalyzes the hydrolysis of the adenine ring of phosphoribosyl-AMP.</text>
</comment>
<gene>
    <name evidence="12" type="primary">hisI</name>
    <name evidence="14" type="ORF">HMPREF9306_01097</name>
</gene>